<protein>
    <submittedName>
        <fullName evidence="1">Uncharacterized protein</fullName>
    </submittedName>
</protein>
<reference evidence="1" key="2">
    <citation type="submission" date="2013-04" db="UniProtKB">
        <authorList>
            <consortium name="EnsemblPlants"/>
        </authorList>
    </citation>
    <scope>IDENTIFICATION</scope>
</reference>
<dbReference type="EnsemblPlants" id="OB09G13810.1">
    <property type="protein sequence ID" value="OB09G13810.1"/>
    <property type="gene ID" value="OB09G13810"/>
</dbReference>
<accession>J3MWK2</accession>
<organism evidence="1">
    <name type="scientific">Oryza brachyantha</name>
    <name type="common">malo sina</name>
    <dbReference type="NCBI Taxonomy" id="4533"/>
    <lineage>
        <taxon>Eukaryota</taxon>
        <taxon>Viridiplantae</taxon>
        <taxon>Streptophyta</taxon>
        <taxon>Embryophyta</taxon>
        <taxon>Tracheophyta</taxon>
        <taxon>Spermatophyta</taxon>
        <taxon>Magnoliopsida</taxon>
        <taxon>Liliopsida</taxon>
        <taxon>Poales</taxon>
        <taxon>Poaceae</taxon>
        <taxon>BOP clade</taxon>
        <taxon>Oryzoideae</taxon>
        <taxon>Oryzeae</taxon>
        <taxon>Oryzinae</taxon>
        <taxon>Oryza</taxon>
    </lineage>
</organism>
<sequence>MAKSDEFKSLGTNRLVTCEDFKNASPGALQQYDVYLHWFYSFHRGPAPLADAASMCLEKEKSMELLWTNVKAFRIIRGYVVGKCIFQWMNTAIKGEEKGRKRPFGIDAAEEAELISVSEWLRHGRRMLNDEEYALCHEIRAIAVSFFIFRGEWSVDVATALLGIRKEAEWLIANLKCGPVESISTSMKIRQFALDFSHAEDL</sequence>
<proteinExistence type="predicted"/>
<dbReference type="HOGENOM" id="CLU_1356532_0_0_1"/>
<evidence type="ECO:0000313" key="1">
    <source>
        <dbReference type="EnsemblPlants" id="OB09G13810.1"/>
    </source>
</evidence>
<evidence type="ECO:0000313" key="2">
    <source>
        <dbReference type="Proteomes" id="UP000006038"/>
    </source>
</evidence>
<dbReference type="Gramene" id="OB09G13810.1">
    <property type="protein sequence ID" value="OB09G13810.1"/>
    <property type="gene ID" value="OB09G13810"/>
</dbReference>
<dbReference type="Proteomes" id="UP000006038">
    <property type="component" value="Chromosome 9"/>
</dbReference>
<name>J3MWK2_ORYBR</name>
<keyword evidence="2" id="KW-1185">Reference proteome</keyword>
<reference evidence="1" key="1">
    <citation type="journal article" date="2013" name="Nat. Commun.">
        <title>Whole-genome sequencing of Oryza brachyantha reveals mechanisms underlying Oryza genome evolution.</title>
        <authorList>
            <person name="Chen J."/>
            <person name="Huang Q."/>
            <person name="Gao D."/>
            <person name="Wang J."/>
            <person name="Lang Y."/>
            <person name="Liu T."/>
            <person name="Li B."/>
            <person name="Bai Z."/>
            <person name="Luis Goicoechea J."/>
            <person name="Liang C."/>
            <person name="Chen C."/>
            <person name="Zhang W."/>
            <person name="Sun S."/>
            <person name="Liao Y."/>
            <person name="Zhang X."/>
            <person name="Yang L."/>
            <person name="Song C."/>
            <person name="Wang M."/>
            <person name="Shi J."/>
            <person name="Liu G."/>
            <person name="Liu J."/>
            <person name="Zhou H."/>
            <person name="Zhou W."/>
            <person name="Yu Q."/>
            <person name="An N."/>
            <person name="Chen Y."/>
            <person name="Cai Q."/>
            <person name="Wang B."/>
            <person name="Liu B."/>
            <person name="Min J."/>
            <person name="Huang Y."/>
            <person name="Wu H."/>
            <person name="Li Z."/>
            <person name="Zhang Y."/>
            <person name="Yin Y."/>
            <person name="Song W."/>
            <person name="Jiang J."/>
            <person name="Jackson S.A."/>
            <person name="Wing R.A."/>
            <person name="Wang J."/>
            <person name="Chen M."/>
        </authorList>
    </citation>
    <scope>NUCLEOTIDE SEQUENCE [LARGE SCALE GENOMIC DNA]</scope>
    <source>
        <strain evidence="1">cv. IRGC 101232</strain>
    </source>
</reference>
<dbReference type="AlphaFoldDB" id="J3MWK2"/>